<dbReference type="PROSITE" id="PS00409">
    <property type="entry name" value="PROKAR_NTER_METHYL"/>
    <property type="match status" value="1"/>
</dbReference>
<feature type="region of interest" description="Disordered" evidence="2">
    <location>
        <begin position="314"/>
        <end position="348"/>
    </location>
</feature>
<keyword evidence="6" id="KW-1185">Reference proteome</keyword>
<dbReference type="GO" id="GO:0015627">
    <property type="term" value="C:type II protein secretion system complex"/>
    <property type="evidence" value="ECO:0007669"/>
    <property type="project" value="InterPro"/>
</dbReference>
<dbReference type="InterPro" id="IPR012902">
    <property type="entry name" value="N_methyl_site"/>
</dbReference>
<dbReference type="PANTHER" id="PTHR30093">
    <property type="entry name" value="GENERAL SECRETION PATHWAY PROTEIN G"/>
    <property type="match status" value="1"/>
</dbReference>
<evidence type="ECO:0000256" key="2">
    <source>
        <dbReference type="SAM" id="MobiDB-lite"/>
    </source>
</evidence>
<dbReference type="SUPFAM" id="SSF54523">
    <property type="entry name" value="Pili subunits"/>
    <property type="match status" value="1"/>
</dbReference>
<dbReference type="NCBIfam" id="TIGR02532">
    <property type="entry name" value="IV_pilin_GFxxxE"/>
    <property type="match status" value="1"/>
</dbReference>
<dbReference type="RefSeq" id="WP_146597693.1">
    <property type="nucleotide sequence ID" value="NZ_SJPY01000001.1"/>
</dbReference>
<feature type="transmembrane region" description="Helical" evidence="3">
    <location>
        <begin position="48"/>
        <end position="72"/>
    </location>
</feature>
<keyword evidence="1" id="KW-0488">Methylation</keyword>
<name>A0A5C6EAV9_9BACT</name>
<organism evidence="5 6">
    <name type="scientific">Novipirellula aureliae</name>
    <dbReference type="NCBI Taxonomy" id="2527966"/>
    <lineage>
        <taxon>Bacteria</taxon>
        <taxon>Pseudomonadati</taxon>
        <taxon>Planctomycetota</taxon>
        <taxon>Planctomycetia</taxon>
        <taxon>Pirellulales</taxon>
        <taxon>Pirellulaceae</taxon>
        <taxon>Novipirellula</taxon>
    </lineage>
</organism>
<comment type="caution">
    <text evidence="5">The sequence shown here is derived from an EMBL/GenBank/DDBJ whole genome shotgun (WGS) entry which is preliminary data.</text>
</comment>
<sequence length="348" mass="37741">MNVMTENSFPSTRLGNSPKLRSVEVVKLLTPLELKAARPLRPENRGKAGFTLVELLVVIAIIGVLVGLMLPAMQNLREMSRRSNCQQNLTQLSLALSTYAMEHTHYPVGTIADSGPVRSEAVGDHHNWIIGLLPMLDAQTVYDAVDKNKSVYAPENAEVRNLRLPFLQCPSATKMRENTSCYAGIVSSTETPIDTNNDGVMFLNVPVRDEDISDGLAYTAFVAEKLSRFEDDLGWMSGTRSSLRNTGHPINAELANVRGKSSFTTTLDPLYVGGIASDHGSGAHVLMGSGEYKFCSESIDLEILKQMGNRADGGIPIEWKSSEPNSETLTPNVAPAPKADPTPAEAAE</sequence>
<evidence type="ECO:0000313" key="6">
    <source>
        <dbReference type="Proteomes" id="UP000315471"/>
    </source>
</evidence>
<feature type="domain" description="DUF1559" evidence="4">
    <location>
        <begin position="74"/>
        <end position="302"/>
    </location>
</feature>
<proteinExistence type="predicted"/>
<dbReference type="InterPro" id="IPR000983">
    <property type="entry name" value="Bac_GSPG_pilin"/>
</dbReference>
<protein>
    <submittedName>
        <fullName evidence="5">Type II secretion system protein G</fullName>
    </submittedName>
</protein>
<reference evidence="5 6" key="1">
    <citation type="submission" date="2019-02" db="EMBL/GenBank/DDBJ databases">
        <title>Deep-cultivation of Planctomycetes and their phenomic and genomic characterization uncovers novel biology.</title>
        <authorList>
            <person name="Wiegand S."/>
            <person name="Jogler M."/>
            <person name="Boedeker C."/>
            <person name="Pinto D."/>
            <person name="Vollmers J."/>
            <person name="Rivas-Marin E."/>
            <person name="Kohn T."/>
            <person name="Peeters S.H."/>
            <person name="Heuer A."/>
            <person name="Rast P."/>
            <person name="Oberbeckmann S."/>
            <person name="Bunk B."/>
            <person name="Jeske O."/>
            <person name="Meyerdierks A."/>
            <person name="Storesund J.E."/>
            <person name="Kallscheuer N."/>
            <person name="Luecker S."/>
            <person name="Lage O.M."/>
            <person name="Pohl T."/>
            <person name="Merkel B.J."/>
            <person name="Hornburger P."/>
            <person name="Mueller R.-W."/>
            <person name="Bruemmer F."/>
            <person name="Labrenz M."/>
            <person name="Spormann A.M."/>
            <person name="Op Den Camp H."/>
            <person name="Overmann J."/>
            <person name="Amann R."/>
            <person name="Jetten M.S.M."/>
            <person name="Mascher T."/>
            <person name="Medema M.H."/>
            <person name="Devos D.P."/>
            <person name="Kaster A.-K."/>
            <person name="Ovreas L."/>
            <person name="Rohde M."/>
            <person name="Galperin M.Y."/>
            <person name="Jogler C."/>
        </authorList>
    </citation>
    <scope>NUCLEOTIDE SEQUENCE [LARGE SCALE GENOMIC DNA]</scope>
    <source>
        <strain evidence="5 6">Q31b</strain>
    </source>
</reference>
<dbReference type="Pfam" id="PF07596">
    <property type="entry name" value="SBP_bac_10"/>
    <property type="match status" value="1"/>
</dbReference>
<evidence type="ECO:0000313" key="5">
    <source>
        <dbReference type="EMBL" id="TWU44871.1"/>
    </source>
</evidence>
<dbReference type="InterPro" id="IPR011453">
    <property type="entry name" value="DUF1559"/>
</dbReference>
<dbReference type="PRINTS" id="PR00813">
    <property type="entry name" value="BCTERIALGSPG"/>
</dbReference>
<dbReference type="PANTHER" id="PTHR30093:SF2">
    <property type="entry name" value="TYPE II SECRETION SYSTEM PROTEIN H"/>
    <property type="match status" value="1"/>
</dbReference>
<dbReference type="EMBL" id="SJPY01000001">
    <property type="protein sequence ID" value="TWU44871.1"/>
    <property type="molecule type" value="Genomic_DNA"/>
</dbReference>
<keyword evidence="3" id="KW-0812">Transmembrane</keyword>
<dbReference type="InterPro" id="IPR045584">
    <property type="entry name" value="Pilin-like"/>
</dbReference>
<accession>A0A5C6EAV9</accession>
<dbReference type="Proteomes" id="UP000315471">
    <property type="component" value="Unassembled WGS sequence"/>
</dbReference>
<dbReference type="Gene3D" id="3.30.700.10">
    <property type="entry name" value="Glycoprotein, Type 4 Pilin"/>
    <property type="match status" value="1"/>
</dbReference>
<keyword evidence="3" id="KW-0472">Membrane</keyword>
<evidence type="ECO:0000259" key="4">
    <source>
        <dbReference type="Pfam" id="PF07596"/>
    </source>
</evidence>
<dbReference type="Pfam" id="PF07963">
    <property type="entry name" value="N_methyl"/>
    <property type="match status" value="1"/>
</dbReference>
<evidence type="ECO:0000256" key="3">
    <source>
        <dbReference type="SAM" id="Phobius"/>
    </source>
</evidence>
<dbReference type="OrthoDB" id="255848at2"/>
<dbReference type="GO" id="GO:0015628">
    <property type="term" value="P:protein secretion by the type II secretion system"/>
    <property type="evidence" value="ECO:0007669"/>
    <property type="project" value="InterPro"/>
</dbReference>
<feature type="compositionally biased region" description="Polar residues" evidence="2">
    <location>
        <begin position="322"/>
        <end position="331"/>
    </location>
</feature>
<evidence type="ECO:0000256" key="1">
    <source>
        <dbReference type="ARBA" id="ARBA00022481"/>
    </source>
</evidence>
<dbReference type="AlphaFoldDB" id="A0A5C6EAV9"/>
<keyword evidence="3" id="KW-1133">Transmembrane helix</keyword>
<gene>
    <name evidence="5" type="primary">pulG_1</name>
    <name evidence="5" type="ORF">Q31b_00410</name>
</gene>